<reference evidence="3" key="1">
    <citation type="submission" date="2017-01" db="EMBL/GenBank/DDBJ databases">
        <authorList>
            <person name="Wang Y."/>
            <person name="White M."/>
            <person name="Kvist S."/>
            <person name="Moncalvo J.-M."/>
        </authorList>
    </citation>
    <scope>NUCLEOTIDE SEQUENCE [LARGE SCALE GENOMIC DNA]</scope>
    <source>
        <strain evidence="3">ID-206-W2</strain>
    </source>
</reference>
<feature type="region of interest" description="Disordered" evidence="1">
    <location>
        <begin position="343"/>
        <end position="363"/>
    </location>
</feature>
<name>A0A1R1YD77_9FUNG</name>
<proteinExistence type="predicted"/>
<accession>A0A1R1YD77</accession>
<comment type="caution">
    <text evidence="2">The sequence shown here is derived from an EMBL/GenBank/DDBJ whole genome shotgun (WGS) entry which is preliminary data.</text>
</comment>
<dbReference type="EMBL" id="LSSM01001747">
    <property type="protein sequence ID" value="OMJ24830.1"/>
    <property type="molecule type" value="Genomic_DNA"/>
</dbReference>
<evidence type="ECO:0000256" key="1">
    <source>
        <dbReference type="SAM" id="MobiDB-lite"/>
    </source>
</evidence>
<organism evidence="2 3">
    <name type="scientific">Smittium culicis</name>
    <dbReference type="NCBI Taxonomy" id="133412"/>
    <lineage>
        <taxon>Eukaryota</taxon>
        <taxon>Fungi</taxon>
        <taxon>Fungi incertae sedis</taxon>
        <taxon>Zoopagomycota</taxon>
        <taxon>Kickxellomycotina</taxon>
        <taxon>Harpellomycetes</taxon>
        <taxon>Harpellales</taxon>
        <taxon>Legeriomycetaceae</taxon>
        <taxon>Smittium</taxon>
    </lineage>
</organism>
<evidence type="ECO:0000313" key="2">
    <source>
        <dbReference type="EMBL" id="OMJ24830.1"/>
    </source>
</evidence>
<keyword evidence="3" id="KW-1185">Reference proteome</keyword>
<dbReference type="OrthoDB" id="5545891at2759"/>
<protein>
    <submittedName>
        <fullName evidence="2">Uncharacterized protein</fullName>
    </submittedName>
</protein>
<evidence type="ECO:0000313" key="3">
    <source>
        <dbReference type="Proteomes" id="UP000187429"/>
    </source>
</evidence>
<gene>
    <name evidence="2" type="ORF">AYI69_g4506</name>
</gene>
<dbReference type="Proteomes" id="UP000187429">
    <property type="component" value="Unassembled WGS sequence"/>
</dbReference>
<dbReference type="AlphaFoldDB" id="A0A1R1YD77"/>
<sequence length="410" mass="46162">MRILNKESTLLQFNLIDLTAYPELIEALPHVEVGFYRSPLTEGDRKIVIHSCPKTISVNYYPPLLNEYVSISVKKTDSVFYGIQSVLAQASRPIDYYFHRRIRDNPGLETSEDPEIMFARAIRVLLSYAVATVTHSMLGNLHKELHIPGKFSQLIESEIKPLIDQEALGALIEKKPHAKRHTFLSFPANSSALAPEIEMGPSDSMVTVHPPLLKNKARPETSKFLAEKVVALLVTELQDEENIFNLPHDLHKLLSDAPRPRKCAHVYSCIQKVSKNPRILLGLPLFPVSGPKIRAITDPADLHQDYLPSFTMDQVPRNTNLSILGRSTNHERIKRCVCENHTSGDGDNHQGNFPEGSEEQNPGSLTRFQQTIEFWPDSIEMSGEFYRESTINVNHSPTWLSNDTATLGAQ</sequence>